<dbReference type="Gene3D" id="3.80.10.10">
    <property type="entry name" value="Ribonuclease Inhibitor"/>
    <property type="match status" value="1"/>
</dbReference>
<dbReference type="Proteomes" id="UP000313359">
    <property type="component" value="Unassembled WGS sequence"/>
</dbReference>
<dbReference type="Gene3D" id="1.20.1280.50">
    <property type="match status" value="1"/>
</dbReference>
<accession>A0A5C2SUB3</accession>
<organism evidence="2 3">
    <name type="scientific">Lentinus tigrinus ALCF2SS1-6</name>
    <dbReference type="NCBI Taxonomy" id="1328759"/>
    <lineage>
        <taxon>Eukaryota</taxon>
        <taxon>Fungi</taxon>
        <taxon>Dikarya</taxon>
        <taxon>Basidiomycota</taxon>
        <taxon>Agaricomycotina</taxon>
        <taxon>Agaricomycetes</taxon>
        <taxon>Polyporales</taxon>
        <taxon>Polyporaceae</taxon>
        <taxon>Lentinus</taxon>
    </lineage>
</organism>
<name>A0A5C2SUB3_9APHY</name>
<gene>
    <name evidence="2" type="ORF">L227DRAFT_558877</name>
</gene>
<evidence type="ECO:0000313" key="3">
    <source>
        <dbReference type="Proteomes" id="UP000313359"/>
    </source>
</evidence>
<dbReference type="AlphaFoldDB" id="A0A5C2SUB3"/>
<evidence type="ECO:0000313" key="2">
    <source>
        <dbReference type="EMBL" id="RPD66697.1"/>
    </source>
</evidence>
<protein>
    <recommendedName>
        <fullName evidence="1">F-box domain-containing protein</fullName>
    </recommendedName>
</protein>
<dbReference type="STRING" id="1328759.A0A5C2SUB3"/>
<proteinExistence type="predicted"/>
<dbReference type="Pfam" id="PF12937">
    <property type="entry name" value="F-box-like"/>
    <property type="match status" value="1"/>
</dbReference>
<evidence type="ECO:0000259" key="1">
    <source>
        <dbReference type="Pfam" id="PF12937"/>
    </source>
</evidence>
<dbReference type="InterPro" id="IPR001810">
    <property type="entry name" value="F-box_dom"/>
</dbReference>
<dbReference type="OrthoDB" id="2749150at2759"/>
<dbReference type="SUPFAM" id="SSF52047">
    <property type="entry name" value="RNI-like"/>
    <property type="match status" value="1"/>
</dbReference>
<keyword evidence="3" id="KW-1185">Reference proteome</keyword>
<dbReference type="EMBL" id="ML122250">
    <property type="protein sequence ID" value="RPD66697.1"/>
    <property type="molecule type" value="Genomic_DNA"/>
</dbReference>
<sequence length="680" mass="77209">MIATQSNDAITFHVEEILRLKRLFNSSSRIARLPTHILSRIFLAHATTFYQRRLAYFNGVRGEHIGDSTHKDLYSWTTVAHVCRYWREVALGCAQLWTTIVLDERVSPQFTKLLLERSRGLPLNVVLHSIAGRYHCSNCRAHVAGTDNYFDAIEMLPDMLPNARRLSVFIEREDHVEIWGALQNLCHATKLESLHFGGVGGASSFYRGEATVEVPKRLTSQLPPLLSSLEIWGVKILWENPLYCTSLRRLKISHYLSNPGAHLGHLLAALSNMSNLEILIIDEIPPARRNEDYRRVSLPRLRHLQVSLCRWQWTRLLSSLDFPSSTSVLFSGSPQYGSGPNKNAISENIQRAVVRSIAALLRDTAIYTISYVEEDDPNRYPPQPCLRIWTIQRADSQSYSASSWPSIEATPPRIEMNARLDGPIIMRTLAALDLRSVHMVKIDAHSTRHSRLFIESFRSATNLACLYLRGEVAFPLGAVLAGWSRPAHLDEEERKRVEEYMTRVAAKEADSRTDCSWDALPPSWYGFGEVDEMAYSDVQTDEGNNRHLAHLPREGSPVPCGGPYPLFPHLGTLVVEAIDFPLPSRCEGRHRFIAHEFRLYNDFLKIQYGFPAKGLARGLQLRLEAGVSEVVRVEFKDCQCLEMEQLISLVDVVPIVVWDGKRLTMEDVRKKGDPRCHTDK</sequence>
<reference evidence="2" key="1">
    <citation type="journal article" date="2018" name="Genome Biol. Evol.">
        <title>Genomics and development of Lentinus tigrinus, a white-rot wood-decaying mushroom with dimorphic fruiting bodies.</title>
        <authorList>
            <person name="Wu B."/>
            <person name="Xu Z."/>
            <person name="Knudson A."/>
            <person name="Carlson A."/>
            <person name="Chen N."/>
            <person name="Kovaka S."/>
            <person name="LaButti K."/>
            <person name="Lipzen A."/>
            <person name="Pennachio C."/>
            <person name="Riley R."/>
            <person name="Schakwitz W."/>
            <person name="Umezawa K."/>
            <person name="Ohm R.A."/>
            <person name="Grigoriev I.V."/>
            <person name="Nagy L.G."/>
            <person name="Gibbons J."/>
            <person name="Hibbett D."/>
        </authorList>
    </citation>
    <scope>NUCLEOTIDE SEQUENCE [LARGE SCALE GENOMIC DNA]</scope>
    <source>
        <strain evidence="2">ALCF2SS1-6</strain>
    </source>
</reference>
<dbReference type="InterPro" id="IPR032675">
    <property type="entry name" value="LRR_dom_sf"/>
</dbReference>
<feature type="domain" description="F-box" evidence="1">
    <location>
        <begin position="30"/>
        <end position="102"/>
    </location>
</feature>